<evidence type="ECO:0000256" key="3">
    <source>
        <dbReference type="ARBA" id="ARBA00022692"/>
    </source>
</evidence>
<dbReference type="SUPFAM" id="SSF53649">
    <property type="entry name" value="Alkaline phosphatase-like"/>
    <property type="match status" value="1"/>
</dbReference>
<dbReference type="PANTHER" id="PTHR47371">
    <property type="entry name" value="LIPOTEICHOIC ACID SYNTHASE"/>
    <property type="match status" value="1"/>
</dbReference>
<protein>
    <submittedName>
        <fullName evidence="8">LTA synthase family protein</fullName>
    </submittedName>
</protein>
<keyword evidence="4 6" id="KW-1133">Transmembrane helix</keyword>
<dbReference type="InterPro" id="IPR000917">
    <property type="entry name" value="Sulfatase_N"/>
</dbReference>
<evidence type="ECO:0000256" key="4">
    <source>
        <dbReference type="ARBA" id="ARBA00022989"/>
    </source>
</evidence>
<evidence type="ECO:0000256" key="1">
    <source>
        <dbReference type="ARBA" id="ARBA00004651"/>
    </source>
</evidence>
<dbReference type="AlphaFoldDB" id="A0A6N1X9M9"/>
<dbReference type="Proteomes" id="UP000509579">
    <property type="component" value="Chromosome"/>
</dbReference>
<dbReference type="Gene3D" id="3.40.720.10">
    <property type="entry name" value="Alkaline Phosphatase, subunit A"/>
    <property type="match status" value="1"/>
</dbReference>
<evidence type="ECO:0000256" key="6">
    <source>
        <dbReference type="SAM" id="Phobius"/>
    </source>
</evidence>
<feature type="transmembrane region" description="Helical" evidence="6">
    <location>
        <begin position="36"/>
        <end position="55"/>
    </location>
</feature>
<dbReference type="InterPro" id="IPR017850">
    <property type="entry name" value="Alkaline_phosphatase_core_sf"/>
</dbReference>
<keyword evidence="3 6" id="KW-0812">Transmembrane</keyword>
<feature type="domain" description="Sulfatase N-terminal" evidence="7">
    <location>
        <begin position="218"/>
        <end position="482"/>
    </location>
</feature>
<dbReference type="KEGG" id="aant:HUK68_19095"/>
<gene>
    <name evidence="8" type="ORF">HUK68_19095</name>
</gene>
<evidence type="ECO:0000256" key="2">
    <source>
        <dbReference type="ARBA" id="ARBA00022475"/>
    </source>
</evidence>
<comment type="subcellular location">
    <subcellularLocation>
        <location evidence="1">Cell membrane</location>
        <topology evidence="1">Multi-pass membrane protein</topology>
    </subcellularLocation>
</comment>
<evidence type="ECO:0000259" key="7">
    <source>
        <dbReference type="Pfam" id="PF00884"/>
    </source>
</evidence>
<evidence type="ECO:0000256" key="5">
    <source>
        <dbReference type="ARBA" id="ARBA00023136"/>
    </source>
</evidence>
<organism evidence="8 9">
    <name type="scientific">Comamonas antarctica</name>
    <dbReference type="NCBI Taxonomy" id="2743470"/>
    <lineage>
        <taxon>Bacteria</taxon>
        <taxon>Pseudomonadati</taxon>
        <taxon>Pseudomonadota</taxon>
        <taxon>Betaproteobacteria</taxon>
        <taxon>Burkholderiales</taxon>
        <taxon>Comamonadaceae</taxon>
        <taxon>Comamonas</taxon>
    </lineage>
</organism>
<proteinExistence type="predicted"/>
<feature type="transmembrane region" description="Helical" evidence="6">
    <location>
        <begin position="61"/>
        <end position="80"/>
    </location>
</feature>
<sequence length="503" mass="55929">MPWSALAWPVGLGLLLSFALEPAVQPRPLPCWRRPAAASALHVALWLLLFCFELAVFHRPWFAMAIVLAFQLFVVLVNNAKFHSLREPFIYQDFEYFLDALKHPRLYLPFLGKARAALAVAGFGAAFYGGLHFEPALSASMPLAAFFGMVAALALGAGALLWWGSRQHLPVGFVPQEDLRQLGLLASLWRYAQEERRHHPLPAAQADMAAPAEGTPLPNLVVVQSESFFDARRLYAGIRPEVLQTFDALQASAVCQSQVEVAAWGANTVRTEFAFLSGLSAAALGVHRFNPYRKLARQGVPTIAGQLRQLGYRTVCVHPYHASFYTRHLVYPQLGFDEFIDIESFRDVEKTGPYIGDVALAEKVCALLRQASSQPLFVFVITMENHGPLHLEKPQAQDVEQLYAQAPPAGCGDLTIYLRHLRNADRMAAMLRDQLQSMATPGWLCWYGDHVPILPQVYKAMQEPDGKTDYFVWRNGVPGAGEKVELRVEELGDVVLAAMGLRR</sequence>
<reference evidence="8 9" key="1">
    <citation type="submission" date="2020-06" db="EMBL/GenBank/DDBJ databases">
        <title>Acidovorax antarctica sp. nov., isolated from Corinth ice sheet soil, Antarctic Fields Peninsula.</title>
        <authorList>
            <person name="Xu Q."/>
            <person name="Peng F."/>
        </authorList>
    </citation>
    <scope>NUCLEOTIDE SEQUENCE [LARGE SCALE GENOMIC DNA]</scope>
    <source>
        <strain evidence="8 9">16-35-5</strain>
    </source>
</reference>
<evidence type="ECO:0000313" key="8">
    <source>
        <dbReference type="EMBL" id="QKV55113.1"/>
    </source>
</evidence>
<dbReference type="GO" id="GO:0005886">
    <property type="term" value="C:plasma membrane"/>
    <property type="evidence" value="ECO:0007669"/>
    <property type="project" value="UniProtKB-SubCell"/>
</dbReference>
<evidence type="ECO:0000313" key="9">
    <source>
        <dbReference type="Proteomes" id="UP000509579"/>
    </source>
</evidence>
<accession>A0A6N1X9M9</accession>
<dbReference type="InterPro" id="IPR050448">
    <property type="entry name" value="OpgB/LTA_synthase_biosynth"/>
</dbReference>
<keyword evidence="9" id="KW-1185">Reference proteome</keyword>
<dbReference type="CDD" id="cd16015">
    <property type="entry name" value="LTA_synthase"/>
    <property type="match status" value="1"/>
</dbReference>
<feature type="transmembrane region" description="Helical" evidence="6">
    <location>
        <begin position="114"/>
        <end position="131"/>
    </location>
</feature>
<feature type="transmembrane region" description="Helical" evidence="6">
    <location>
        <begin position="143"/>
        <end position="163"/>
    </location>
</feature>
<keyword evidence="2" id="KW-1003">Cell membrane</keyword>
<name>A0A6N1X9M9_9BURK</name>
<dbReference type="Pfam" id="PF00884">
    <property type="entry name" value="Sulfatase"/>
    <property type="match status" value="1"/>
</dbReference>
<dbReference type="PANTHER" id="PTHR47371:SF3">
    <property type="entry name" value="PHOSPHOGLYCEROL TRANSFERASE I"/>
    <property type="match status" value="1"/>
</dbReference>
<keyword evidence="5 6" id="KW-0472">Membrane</keyword>
<feature type="transmembrane region" description="Helical" evidence="6">
    <location>
        <begin position="6"/>
        <end position="24"/>
    </location>
</feature>
<dbReference type="EMBL" id="CP054840">
    <property type="protein sequence ID" value="QKV55113.1"/>
    <property type="molecule type" value="Genomic_DNA"/>
</dbReference>